<evidence type="ECO:0000313" key="14">
    <source>
        <dbReference type="Proteomes" id="UP001172083"/>
    </source>
</evidence>
<dbReference type="InterPro" id="IPR051676">
    <property type="entry name" value="UPF0053_domain"/>
</dbReference>
<dbReference type="InterPro" id="IPR005170">
    <property type="entry name" value="Transptr-assoc_dom"/>
</dbReference>
<feature type="transmembrane region" description="Helical" evidence="10">
    <location>
        <begin position="97"/>
        <end position="119"/>
    </location>
</feature>
<accession>A0ABT8LGN6</accession>
<keyword evidence="6 8" id="KW-0129">CBS domain</keyword>
<evidence type="ECO:0000256" key="3">
    <source>
        <dbReference type="ARBA" id="ARBA00022692"/>
    </source>
</evidence>
<dbReference type="Proteomes" id="UP001172083">
    <property type="component" value="Unassembled WGS sequence"/>
</dbReference>
<feature type="domain" description="CBS" evidence="11">
    <location>
        <begin position="278"/>
        <end position="335"/>
    </location>
</feature>
<evidence type="ECO:0000256" key="7">
    <source>
        <dbReference type="ARBA" id="ARBA00023136"/>
    </source>
</evidence>
<keyword evidence="4" id="KW-0677">Repeat</keyword>
<dbReference type="InterPro" id="IPR002550">
    <property type="entry name" value="CNNM"/>
</dbReference>
<dbReference type="SMART" id="SM01091">
    <property type="entry name" value="CorC_HlyC"/>
    <property type="match status" value="1"/>
</dbReference>
<dbReference type="Gene3D" id="3.30.465.10">
    <property type="match status" value="1"/>
</dbReference>
<organism evidence="13 14">
    <name type="scientific">Agaribacillus aureus</name>
    <dbReference type="NCBI Taxonomy" id="3051825"/>
    <lineage>
        <taxon>Bacteria</taxon>
        <taxon>Pseudomonadati</taxon>
        <taxon>Bacteroidota</taxon>
        <taxon>Cytophagia</taxon>
        <taxon>Cytophagales</taxon>
        <taxon>Splendidivirgaceae</taxon>
        <taxon>Agaribacillus</taxon>
    </lineage>
</organism>
<feature type="transmembrane region" description="Helical" evidence="10">
    <location>
        <begin position="58"/>
        <end position="77"/>
    </location>
</feature>
<evidence type="ECO:0000256" key="6">
    <source>
        <dbReference type="ARBA" id="ARBA00023122"/>
    </source>
</evidence>
<evidence type="ECO:0000256" key="8">
    <source>
        <dbReference type="PROSITE-ProRule" id="PRU00703"/>
    </source>
</evidence>
<name>A0ABT8LGN6_9BACT</name>
<dbReference type="Pfam" id="PF03471">
    <property type="entry name" value="CorC_HlyC"/>
    <property type="match status" value="1"/>
</dbReference>
<keyword evidence="3 9" id="KW-0812">Transmembrane</keyword>
<dbReference type="Pfam" id="PF00571">
    <property type="entry name" value="CBS"/>
    <property type="match status" value="1"/>
</dbReference>
<evidence type="ECO:0000313" key="13">
    <source>
        <dbReference type="EMBL" id="MDN5216176.1"/>
    </source>
</evidence>
<protein>
    <submittedName>
        <fullName evidence="13">Hemolysin family protein</fullName>
    </submittedName>
</protein>
<dbReference type="CDD" id="cd04590">
    <property type="entry name" value="CBS_pair_CorC_HlyC_assoc"/>
    <property type="match status" value="1"/>
</dbReference>
<gene>
    <name evidence="13" type="ORF">QQ020_29180</name>
</gene>
<dbReference type="InterPro" id="IPR016169">
    <property type="entry name" value="FAD-bd_PCMH_sub2"/>
</dbReference>
<feature type="transmembrane region" description="Helical" evidence="10">
    <location>
        <begin position="140"/>
        <end position="160"/>
    </location>
</feature>
<dbReference type="PANTHER" id="PTHR43099:SF2">
    <property type="entry name" value="UPF0053 PROTEIN YRKA"/>
    <property type="match status" value="1"/>
</dbReference>
<comment type="subcellular location">
    <subcellularLocation>
        <location evidence="1">Cell membrane</location>
        <topology evidence="1">Multi-pass membrane protein</topology>
    </subcellularLocation>
</comment>
<dbReference type="EMBL" id="JAUJEB010000008">
    <property type="protein sequence ID" value="MDN5216176.1"/>
    <property type="molecule type" value="Genomic_DNA"/>
</dbReference>
<dbReference type="Pfam" id="PF01595">
    <property type="entry name" value="CNNM"/>
    <property type="match status" value="1"/>
</dbReference>
<evidence type="ECO:0000256" key="4">
    <source>
        <dbReference type="ARBA" id="ARBA00022737"/>
    </source>
</evidence>
<reference evidence="13" key="1">
    <citation type="submission" date="2023-06" db="EMBL/GenBank/DDBJ databases">
        <title>Genomic of Agaribacillus aureum.</title>
        <authorList>
            <person name="Wang G."/>
        </authorList>
    </citation>
    <scope>NUCLEOTIDE SEQUENCE</scope>
    <source>
        <strain evidence="13">BMA12</strain>
    </source>
</reference>
<dbReference type="RefSeq" id="WP_346761514.1">
    <property type="nucleotide sequence ID" value="NZ_JAUJEB010000008.1"/>
</dbReference>
<comment type="caution">
    <text evidence="13">The sequence shown here is derived from an EMBL/GenBank/DDBJ whole genome shotgun (WGS) entry which is preliminary data.</text>
</comment>
<keyword evidence="5 9" id="KW-1133">Transmembrane helix</keyword>
<dbReference type="SUPFAM" id="SSF54631">
    <property type="entry name" value="CBS-domain pair"/>
    <property type="match status" value="1"/>
</dbReference>
<dbReference type="InterPro" id="IPR036318">
    <property type="entry name" value="FAD-bd_PCMH-like_sf"/>
</dbReference>
<dbReference type="InterPro" id="IPR000644">
    <property type="entry name" value="CBS_dom"/>
</dbReference>
<evidence type="ECO:0000256" key="9">
    <source>
        <dbReference type="PROSITE-ProRule" id="PRU01193"/>
    </source>
</evidence>
<keyword evidence="2" id="KW-1003">Cell membrane</keyword>
<dbReference type="SUPFAM" id="SSF56176">
    <property type="entry name" value="FAD-binding/transporter-associated domain-like"/>
    <property type="match status" value="1"/>
</dbReference>
<keyword evidence="7 9" id="KW-0472">Membrane</keyword>
<dbReference type="PROSITE" id="PS51846">
    <property type="entry name" value="CNNM"/>
    <property type="match status" value="1"/>
</dbReference>
<sequence length="427" mass="48267">METYYIIIIITALIFSGIFSGVEIAFVSADKLHIELKSKQGVGSARTLSNFINNSSRFIATTLVGNTIALVIYGIYMAKLLEPVIAGYLPQNISKDILVPLIQTVLATIIVLITAEFTPKSLFLLNPNRMLKLFAPLLKLIYWVLFPLVWVMINVSRFIIEKILRLEYSEDKPVFGLIDLNNYIKNVLNSATKEDDVDVNAKIFTNALEFKTVRVRECMIPRTEIAAVEIEDSIENLKSAFVESGHSKILVYKDSIDDIIGYCHSLKLFTKPDSISKILTPIPIAPETMMANELMIQLITEHKSLALVVDEFGGTSGIVSIEDIIEEIFGEIKDEHDDEDLVEQKLDNQTYLLSARHEIDYLNEQYQWDIPEGDYDTLGGYILSETENIPDVNEIIDLNAFTFKIVSKEDTHIETVKIYIKSPNDDN</sequence>
<evidence type="ECO:0000256" key="5">
    <source>
        <dbReference type="ARBA" id="ARBA00022989"/>
    </source>
</evidence>
<feature type="transmembrane region" description="Helical" evidence="10">
    <location>
        <begin position="6"/>
        <end position="29"/>
    </location>
</feature>
<dbReference type="Gene3D" id="3.10.580.10">
    <property type="entry name" value="CBS-domain"/>
    <property type="match status" value="1"/>
</dbReference>
<evidence type="ECO:0000259" key="12">
    <source>
        <dbReference type="PROSITE" id="PS51846"/>
    </source>
</evidence>
<proteinExistence type="predicted"/>
<dbReference type="PANTHER" id="PTHR43099">
    <property type="entry name" value="UPF0053 PROTEIN YRKA"/>
    <property type="match status" value="1"/>
</dbReference>
<evidence type="ECO:0000259" key="11">
    <source>
        <dbReference type="PROSITE" id="PS51371"/>
    </source>
</evidence>
<evidence type="ECO:0000256" key="2">
    <source>
        <dbReference type="ARBA" id="ARBA00022475"/>
    </source>
</evidence>
<dbReference type="PROSITE" id="PS51371">
    <property type="entry name" value="CBS"/>
    <property type="match status" value="1"/>
</dbReference>
<dbReference type="InterPro" id="IPR044751">
    <property type="entry name" value="Ion_transp-like_CBS"/>
</dbReference>
<evidence type="ECO:0000256" key="1">
    <source>
        <dbReference type="ARBA" id="ARBA00004651"/>
    </source>
</evidence>
<feature type="domain" description="CNNM transmembrane" evidence="12">
    <location>
        <begin position="1"/>
        <end position="196"/>
    </location>
</feature>
<dbReference type="InterPro" id="IPR046342">
    <property type="entry name" value="CBS_dom_sf"/>
</dbReference>
<keyword evidence="14" id="KW-1185">Reference proteome</keyword>
<evidence type="ECO:0000256" key="10">
    <source>
        <dbReference type="SAM" id="Phobius"/>
    </source>
</evidence>